<gene>
    <name evidence="13" type="ORF">SAMN06264867_105236</name>
</gene>
<dbReference type="GO" id="GO:1901238">
    <property type="term" value="F:ABC-type tungstate transporter activity"/>
    <property type="evidence" value="ECO:0007669"/>
    <property type="project" value="UniProtKB-EC"/>
</dbReference>
<dbReference type="PROSITE" id="PS00211">
    <property type="entry name" value="ABC_TRANSPORTER_1"/>
    <property type="match status" value="1"/>
</dbReference>
<dbReference type="GO" id="GO:0005524">
    <property type="term" value="F:ATP binding"/>
    <property type="evidence" value="ECO:0007669"/>
    <property type="project" value="UniProtKB-KW"/>
</dbReference>
<comment type="similarity">
    <text evidence="6">Belongs to the ABC transporter superfamily. Sulfate/tungstate importer (TC 3.A.1.6) family.</text>
</comment>
<keyword evidence="5 13" id="KW-0067">ATP-binding</keyword>
<keyword evidence="4" id="KW-0547">Nucleotide-binding</keyword>
<dbReference type="Gene3D" id="3.40.50.300">
    <property type="entry name" value="P-loop containing nucleotide triphosphate hydrolases"/>
    <property type="match status" value="1"/>
</dbReference>
<feature type="domain" description="ABC transporter" evidence="12">
    <location>
        <begin position="4"/>
        <end position="234"/>
    </location>
</feature>
<evidence type="ECO:0000256" key="8">
    <source>
        <dbReference type="ARBA" id="ARBA00039025"/>
    </source>
</evidence>
<dbReference type="InterPro" id="IPR003593">
    <property type="entry name" value="AAA+_ATPase"/>
</dbReference>
<evidence type="ECO:0000256" key="1">
    <source>
        <dbReference type="ARBA" id="ARBA00004202"/>
    </source>
</evidence>
<comment type="function">
    <text evidence="11">Part of the ABC transporter complex WtpABC involved in molybdate/tungstate import. Responsible for energy coupling to the transport system.</text>
</comment>
<evidence type="ECO:0000259" key="12">
    <source>
        <dbReference type="PROSITE" id="PS50893"/>
    </source>
</evidence>
<evidence type="ECO:0000313" key="13">
    <source>
        <dbReference type="EMBL" id="SMO64949.1"/>
    </source>
</evidence>
<comment type="subcellular location">
    <subcellularLocation>
        <location evidence="1">Cell membrane</location>
        <topology evidence="1">Peripheral membrane protein</topology>
    </subcellularLocation>
</comment>
<comment type="subunit">
    <text evidence="7">The complex is composed of two ATP-binding proteins (WtpC), two transmembrane proteins (WtpB) and a solute-binding protein (WtpA).</text>
</comment>
<evidence type="ECO:0000256" key="11">
    <source>
        <dbReference type="ARBA" id="ARBA00057369"/>
    </source>
</evidence>
<keyword evidence="3" id="KW-0500">Molybdenum</keyword>
<dbReference type="Pfam" id="PF00005">
    <property type="entry name" value="ABC_tran"/>
    <property type="match status" value="1"/>
</dbReference>
<dbReference type="InterPro" id="IPR008995">
    <property type="entry name" value="Mo/tungstate-bd_C_term_dom"/>
</dbReference>
<dbReference type="GO" id="GO:0016887">
    <property type="term" value="F:ATP hydrolysis activity"/>
    <property type="evidence" value="ECO:0007669"/>
    <property type="project" value="InterPro"/>
</dbReference>
<evidence type="ECO:0000313" key="14">
    <source>
        <dbReference type="Proteomes" id="UP000319712"/>
    </source>
</evidence>
<evidence type="ECO:0000256" key="2">
    <source>
        <dbReference type="ARBA" id="ARBA00022448"/>
    </source>
</evidence>
<dbReference type="InterPro" id="IPR050093">
    <property type="entry name" value="ABC_SmlMolc_Importer"/>
</dbReference>
<dbReference type="Pfam" id="PF08402">
    <property type="entry name" value="TOBE_2"/>
    <property type="match status" value="1"/>
</dbReference>
<dbReference type="GO" id="GO:0043190">
    <property type="term" value="C:ATP-binding cassette (ABC) transporter complex"/>
    <property type="evidence" value="ECO:0007669"/>
    <property type="project" value="InterPro"/>
</dbReference>
<dbReference type="Gene3D" id="2.40.50.100">
    <property type="match status" value="1"/>
</dbReference>
<proteinExistence type="inferred from homology"/>
<evidence type="ECO:0000256" key="5">
    <source>
        <dbReference type="ARBA" id="ARBA00022840"/>
    </source>
</evidence>
<dbReference type="Proteomes" id="UP000319712">
    <property type="component" value="Unassembled WGS sequence"/>
</dbReference>
<evidence type="ECO:0000256" key="4">
    <source>
        <dbReference type="ARBA" id="ARBA00022741"/>
    </source>
</evidence>
<dbReference type="RefSeq" id="WP_142986558.1">
    <property type="nucleotide sequence ID" value="NZ_FXTD01000005.1"/>
</dbReference>
<organism evidence="13 14">
    <name type="scientific">Halorubrum cibi</name>
    <dbReference type="NCBI Taxonomy" id="413815"/>
    <lineage>
        <taxon>Archaea</taxon>
        <taxon>Methanobacteriati</taxon>
        <taxon>Methanobacteriota</taxon>
        <taxon>Stenosarchaea group</taxon>
        <taxon>Halobacteria</taxon>
        <taxon>Halobacteriales</taxon>
        <taxon>Haloferacaceae</taxon>
        <taxon>Halorubrum</taxon>
    </lineage>
</organism>
<dbReference type="InterPro" id="IPR003439">
    <property type="entry name" value="ABC_transporter-like_ATP-bd"/>
</dbReference>
<dbReference type="OrthoDB" id="18368at2157"/>
<comment type="catalytic activity">
    <reaction evidence="10">
        <text>tungstate(in) + ATP + H2O = tungstate(out) + ADP + phosphate + H(+)</text>
        <dbReference type="Rhea" id="RHEA:35027"/>
        <dbReference type="ChEBI" id="CHEBI:15377"/>
        <dbReference type="ChEBI" id="CHEBI:15378"/>
        <dbReference type="ChEBI" id="CHEBI:30616"/>
        <dbReference type="ChEBI" id="CHEBI:43474"/>
        <dbReference type="ChEBI" id="CHEBI:46502"/>
        <dbReference type="ChEBI" id="CHEBI:456216"/>
        <dbReference type="EC" id="7.3.2.6"/>
    </reaction>
</comment>
<evidence type="ECO:0000256" key="10">
    <source>
        <dbReference type="ARBA" id="ARBA00047936"/>
    </source>
</evidence>
<dbReference type="SUPFAM" id="SSF50331">
    <property type="entry name" value="MOP-like"/>
    <property type="match status" value="1"/>
</dbReference>
<evidence type="ECO:0000256" key="3">
    <source>
        <dbReference type="ARBA" id="ARBA00022505"/>
    </source>
</evidence>
<dbReference type="PROSITE" id="PS50893">
    <property type="entry name" value="ABC_TRANSPORTER_2"/>
    <property type="match status" value="1"/>
</dbReference>
<dbReference type="FunFam" id="3.40.50.300:FF:000425">
    <property type="entry name" value="Probable ABC transporter, ATP-binding subunit"/>
    <property type="match status" value="1"/>
</dbReference>
<keyword evidence="2" id="KW-0813">Transport</keyword>
<dbReference type="EC" id="7.3.2.6" evidence="8"/>
<dbReference type="AlphaFoldDB" id="A0A521CZS9"/>
<name>A0A521CZS9_9EURY</name>
<reference evidence="13 14" key="1">
    <citation type="submission" date="2017-05" db="EMBL/GenBank/DDBJ databases">
        <authorList>
            <person name="Varghese N."/>
            <person name="Submissions S."/>
        </authorList>
    </citation>
    <scope>NUCLEOTIDE SEQUENCE [LARGE SCALE GENOMIC DNA]</scope>
    <source>
        <strain evidence="13 14">DSM 19504</strain>
    </source>
</reference>
<evidence type="ECO:0000256" key="6">
    <source>
        <dbReference type="ARBA" id="ARBA00038307"/>
    </source>
</evidence>
<dbReference type="SUPFAM" id="SSF52540">
    <property type="entry name" value="P-loop containing nucleoside triphosphate hydrolases"/>
    <property type="match status" value="1"/>
</dbReference>
<dbReference type="InterPro" id="IPR017871">
    <property type="entry name" value="ABC_transporter-like_CS"/>
</dbReference>
<dbReference type="PANTHER" id="PTHR42781:SF4">
    <property type="entry name" value="SPERMIDINE_PUTRESCINE IMPORT ATP-BINDING PROTEIN POTA"/>
    <property type="match status" value="1"/>
</dbReference>
<evidence type="ECO:0000256" key="9">
    <source>
        <dbReference type="ARBA" id="ARBA00041133"/>
    </source>
</evidence>
<keyword evidence="14" id="KW-1185">Reference proteome</keyword>
<dbReference type="InterPro" id="IPR027417">
    <property type="entry name" value="P-loop_NTPase"/>
</dbReference>
<dbReference type="InterPro" id="IPR013611">
    <property type="entry name" value="Transp-assoc_OB_typ2"/>
</dbReference>
<sequence length="375" mass="40818">MSLLRVSGLTKEFGDLTAVDDVSFDIEDGEFVSILGPSGSGKSTVLRMVAGFEEPTEGEISLDDVEIVGSPPFERDVNMVFQDLALFPHLTVAENIGYGLKQSGVPADERRERTERMLEMVRLEGYGDRAPAELSGGEQQRVALARALVNEPALVLFDEPLSSLDRKLRQHMQSELQRIQLETDTTFLYVTHDQEVALAVSDRLVVLDDGEIQQVGTVEELYEAPASRFVADFIGDVNAVEGRVTAVDDGTIGLDVGDGEVSVPRDAAVEELAVDDAVDVCIRPFLMRAEPAESDRDAVDDANETFSTTGVVRSRSYQGSDSLYGIETDRWGRLSAEVRSASFDVDDRVAIAWDAADVHVYRREGGAPPSEDGGA</sequence>
<dbReference type="SMART" id="SM00382">
    <property type="entry name" value="AAA"/>
    <property type="match status" value="1"/>
</dbReference>
<dbReference type="EMBL" id="FXTD01000005">
    <property type="protein sequence ID" value="SMO64949.1"/>
    <property type="molecule type" value="Genomic_DNA"/>
</dbReference>
<protein>
    <recommendedName>
        <fullName evidence="9">Molybdate/tungstate import ATP-binding protein WtpC</fullName>
        <ecNumber evidence="8">7.3.2.6</ecNumber>
    </recommendedName>
</protein>
<evidence type="ECO:0000256" key="7">
    <source>
        <dbReference type="ARBA" id="ARBA00038781"/>
    </source>
</evidence>
<dbReference type="PANTHER" id="PTHR42781">
    <property type="entry name" value="SPERMIDINE/PUTRESCINE IMPORT ATP-BINDING PROTEIN POTA"/>
    <property type="match status" value="1"/>
</dbReference>
<accession>A0A521CZS9</accession>